<evidence type="ECO:0000259" key="3">
    <source>
        <dbReference type="Pfam" id="PF01757"/>
    </source>
</evidence>
<dbReference type="InterPro" id="IPR002656">
    <property type="entry name" value="Acyl_transf_3_dom"/>
</dbReference>
<sequence>MFFFPLFDASSKIPEGILFGSSHNLGNFDECVNVVTEMPGKGHEQDENVLKGQYCLAKVNLSGFHKKSDDTELPSHSAWGTLKVPTTRREFRKDVVYWTFCVPSACTNEDVEFFFNTLAETYKIRGLLLKFEIPPDMCQVKKELQFDGYDVAFFVVGAFVLAIAVATTYDLTIVQKSPEKIKNFKTNLLICFSAYTNFIKLSAYAPSIHNLDSIFGIKAITMVLILMGHATAFIIGGPSMNSNFKEEAVLKVENGILLNNPLLVDTFLMIGAFLLCRLLLAELEKRKFVNPFIVYIARIIRLTPAYAVVIAIYCTWFYKFDSGPLWESRVGLERERCRKSWWANLLYVNNYVSNEYLCMFQSWYLAVDTQFFFLAPGIIYPLYKWPMIGEIILFGTTTISVIIPFVVTFVNHLDPVLMMYASEITDLSANPMYKTTYIKTHMRGMSYTIGLSLGYIIHRIQSSGYKVPKKILWCGWIIGTFSAISSMFSVSVFYYRPYDAFESATYAALHRVGWCVGIAWVIFVCITNNAEKLNKFLSLRLWVPFSRLSYCAYLVNGLVELHTIGTLRHTRYLTNIEMAKEILSHVIITYVLALLFSILFEGPILAIESILLKKANNTTIKKPIGSTSTTSVESQSSVETTTINE</sequence>
<feature type="transmembrane region" description="Helical" evidence="2">
    <location>
        <begin position="256"/>
        <end position="280"/>
    </location>
</feature>
<keyword evidence="7" id="KW-1185">Reference proteome</keyword>
<dbReference type="EMBL" id="DS235172">
    <property type="protein sequence ID" value="EEB12971.1"/>
    <property type="molecule type" value="Genomic_DNA"/>
</dbReference>
<feature type="transmembrane region" description="Helical" evidence="2">
    <location>
        <begin position="507"/>
        <end position="527"/>
    </location>
</feature>
<name>E0VHW5_PEDHC</name>
<evidence type="ECO:0008006" key="8">
    <source>
        <dbReference type="Google" id="ProtNLM"/>
    </source>
</evidence>
<keyword evidence="2" id="KW-0472">Membrane</keyword>
<feature type="transmembrane region" description="Helical" evidence="2">
    <location>
        <begin position="472"/>
        <end position="495"/>
    </location>
</feature>
<dbReference type="PANTHER" id="PTHR11161:SF71">
    <property type="entry name" value="NOSE RESISTANT-TO-FLUOXETINE PROTEIN N-TERMINAL DOMAIN-CONTAINING PROTEIN"/>
    <property type="match status" value="1"/>
</dbReference>
<keyword evidence="2" id="KW-0812">Transmembrane</keyword>
<dbReference type="GeneID" id="8237515"/>
<organism>
    <name type="scientific">Pediculus humanus subsp. corporis</name>
    <name type="common">Body louse</name>
    <dbReference type="NCBI Taxonomy" id="121224"/>
    <lineage>
        <taxon>Eukaryota</taxon>
        <taxon>Metazoa</taxon>
        <taxon>Ecdysozoa</taxon>
        <taxon>Arthropoda</taxon>
        <taxon>Hexapoda</taxon>
        <taxon>Insecta</taxon>
        <taxon>Pterygota</taxon>
        <taxon>Neoptera</taxon>
        <taxon>Paraneoptera</taxon>
        <taxon>Psocodea</taxon>
        <taxon>Troctomorpha</taxon>
        <taxon>Phthiraptera</taxon>
        <taxon>Anoplura</taxon>
        <taxon>Pediculidae</taxon>
        <taxon>Pediculus</taxon>
    </lineage>
</organism>
<proteinExistence type="predicted"/>
<feature type="transmembrane region" description="Helical" evidence="2">
    <location>
        <begin position="587"/>
        <end position="612"/>
    </location>
</feature>
<dbReference type="VEuPathDB" id="VectorBase:PHUM216880"/>
<reference evidence="5" key="1">
    <citation type="submission" date="2007-04" db="EMBL/GenBank/DDBJ databases">
        <title>Annotation of Pediculus humanus corporis strain USDA.</title>
        <authorList>
            <person name="Kirkness E."/>
            <person name="Hannick L."/>
            <person name="Hass B."/>
            <person name="Bruggner R."/>
            <person name="Lawson D."/>
            <person name="Bidwell S."/>
            <person name="Joardar V."/>
            <person name="Caler E."/>
            <person name="Walenz B."/>
            <person name="Inman J."/>
            <person name="Schobel S."/>
            <person name="Galinsky K."/>
            <person name="Amedeo P."/>
            <person name="Strausberg R."/>
        </authorList>
    </citation>
    <scope>NUCLEOTIDE SEQUENCE</scope>
    <source>
        <strain evidence="5">USDA</strain>
    </source>
</reference>
<protein>
    <recommendedName>
        <fullName evidence="8">Nose resistant-to-fluoxetine protein N-terminal domain-containing protein</fullName>
    </recommendedName>
</protein>
<dbReference type="RefSeq" id="XP_002425709.1">
    <property type="nucleotide sequence ID" value="XM_002425664.1"/>
</dbReference>
<dbReference type="OMA" id="LRWAVCV"/>
<feature type="transmembrane region" description="Helical" evidence="2">
    <location>
        <begin position="390"/>
        <end position="410"/>
    </location>
</feature>
<dbReference type="CTD" id="8237515"/>
<evidence type="ECO:0000313" key="6">
    <source>
        <dbReference type="EnsemblMetazoa" id="PHUM216880-PA"/>
    </source>
</evidence>
<evidence type="ECO:0000313" key="7">
    <source>
        <dbReference type="Proteomes" id="UP000009046"/>
    </source>
</evidence>
<evidence type="ECO:0000259" key="4">
    <source>
        <dbReference type="Pfam" id="PF20146"/>
    </source>
</evidence>
<dbReference type="Proteomes" id="UP000009046">
    <property type="component" value="Unassembled WGS sequence"/>
</dbReference>
<feature type="transmembrane region" description="Helical" evidence="2">
    <location>
        <begin position="215"/>
        <end position="236"/>
    </location>
</feature>
<dbReference type="EnsemblMetazoa" id="PHUM216880-RA">
    <property type="protein sequence ID" value="PHUM216880-PA"/>
    <property type="gene ID" value="PHUM216880"/>
</dbReference>
<dbReference type="Pfam" id="PF20146">
    <property type="entry name" value="NRF"/>
    <property type="match status" value="1"/>
</dbReference>
<accession>E0VHW5</accession>
<feature type="transmembrane region" description="Helical" evidence="2">
    <location>
        <begin position="292"/>
        <end position="318"/>
    </location>
</feature>
<dbReference type="HOGENOM" id="CLU_007874_2_2_1"/>
<gene>
    <name evidence="6" type="primary">8237515</name>
    <name evidence="5" type="ORF">Phum_PHUM216880</name>
</gene>
<dbReference type="PANTHER" id="PTHR11161">
    <property type="entry name" value="O-ACYLTRANSFERASE"/>
    <property type="match status" value="1"/>
</dbReference>
<reference evidence="6" key="3">
    <citation type="submission" date="2021-02" db="UniProtKB">
        <authorList>
            <consortium name="EnsemblMetazoa"/>
        </authorList>
    </citation>
    <scope>IDENTIFICATION</scope>
    <source>
        <strain evidence="6">USDA</strain>
    </source>
</reference>
<dbReference type="EMBL" id="AAZO01002493">
    <property type="status" value="NOT_ANNOTATED_CDS"/>
    <property type="molecule type" value="Genomic_DNA"/>
</dbReference>
<keyword evidence="2" id="KW-1133">Transmembrane helix</keyword>
<evidence type="ECO:0000313" key="5">
    <source>
        <dbReference type="EMBL" id="EEB12971.1"/>
    </source>
</evidence>
<dbReference type="InterPro" id="IPR006621">
    <property type="entry name" value="Nose-resist-to-fluoxetine_N"/>
</dbReference>
<feature type="transmembrane region" description="Helical" evidence="2">
    <location>
        <begin position="151"/>
        <end position="172"/>
    </location>
</feature>
<feature type="transmembrane region" description="Helical" evidence="2">
    <location>
        <begin position="363"/>
        <end position="383"/>
    </location>
</feature>
<feature type="domain" description="Nose resistant-to-fluoxetine protein N-terminal" evidence="4">
    <location>
        <begin position="6"/>
        <end position="113"/>
    </location>
</feature>
<feature type="transmembrane region" description="Helical" evidence="2">
    <location>
        <begin position="444"/>
        <end position="460"/>
    </location>
</feature>
<dbReference type="KEGG" id="phu:Phum_PHUM216880"/>
<dbReference type="InParanoid" id="E0VHW5"/>
<dbReference type="eggNOG" id="KOG3700">
    <property type="taxonomic scope" value="Eukaryota"/>
</dbReference>
<evidence type="ECO:0000256" key="2">
    <source>
        <dbReference type="SAM" id="Phobius"/>
    </source>
</evidence>
<reference evidence="5" key="2">
    <citation type="submission" date="2007-04" db="EMBL/GenBank/DDBJ databases">
        <title>The genome of the human body louse.</title>
        <authorList>
            <consortium name="The Human Body Louse Genome Consortium"/>
            <person name="Kirkness E."/>
            <person name="Walenz B."/>
            <person name="Hass B."/>
            <person name="Bruggner R."/>
            <person name="Strausberg R."/>
        </authorList>
    </citation>
    <scope>NUCLEOTIDE SEQUENCE</scope>
    <source>
        <strain evidence="5">USDA</strain>
    </source>
</reference>
<dbReference type="InterPro" id="IPR052728">
    <property type="entry name" value="O2_lipid_transport_reg"/>
</dbReference>
<feature type="compositionally biased region" description="Low complexity" evidence="1">
    <location>
        <begin position="626"/>
        <end position="645"/>
    </location>
</feature>
<dbReference type="Pfam" id="PF01757">
    <property type="entry name" value="Acyl_transf_3"/>
    <property type="match status" value="1"/>
</dbReference>
<feature type="region of interest" description="Disordered" evidence="1">
    <location>
        <begin position="625"/>
        <end position="645"/>
    </location>
</feature>
<dbReference type="GO" id="GO:0016747">
    <property type="term" value="F:acyltransferase activity, transferring groups other than amino-acyl groups"/>
    <property type="evidence" value="ECO:0007669"/>
    <property type="project" value="InterPro"/>
</dbReference>
<dbReference type="AlphaFoldDB" id="E0VHW5"/>
<evidence type="ECO:0000256" key="1">
    <source>
        <dbReference type="SAM" id="MobiDB-lite"/>
    </source>
</evidence>
<dbReference type="OrthoDB" id="10006435at2759"/>
<feature type="domain" description="Acyltransferase 3" evidence="3">
    <location>
        <begin position="216"/>
        <end position="600"/>
    </location>
</feature>